<name>A0ABQ1UJH0_9BACT</name>
<comment type="caution">
    <text evidence="1">The sequence shown here is derived from an EMBL/GenBank/DDBJ whole genome shotgun (WGS) entry which is preliminary data.</text>
</comment>
<dbReference type="Proteomes" id="UP000647339">
    <property type="component" value="Unassembled WGS sequence"/>
</dbReference>
<evidence type="ECO:0000313" key="1">
    <source>
        <dbReference type="EMBL" id="GGF20486.1"/>
    </source>
</evidence>
<keyword evidence="2" id="KW-1185">Reference proteome</keyword>
<dbReference type="RefSeq" id="WP_137400893.1">
    <property type="nucleotide sequence ID" value="NZ_BMIU01000002.1"/>
</dbReference>
<dbReference type="Gene3D" id="2.60.120.560">
    <property type="entry name" value="Exo-inulinase, domain 1"/>
    <property type="match status" value="1"/>
</dbReference>
<gene>
    <name evidence="1" type="ORF">GCM10011339_05650</name>
</gene>
<sequence length="234" mass="26739">MKLFLSIILICFSIQFTLRGQDVPKNYSLIYEQSFSEKEAIEDFEMTDPEAWSLTTEKTGYALAISQQSNYTPPFRSPFNIAIVKGFSVGSFILEAELQQTGKEYGHRDLCIFFGMEDPANFYYTHIATAPDPHAHNIFLVHNAPRVAIGKKINNGIDWGSTEQWHKVKVVRNLKDHSIKVYFDDMTTPIMETNDHHFDYGQIGFGTFDDIGRFDSIKIWAPEKTSTSKTLFGN</sequence>
<proteinExistence type="predicted"/>
<accession>A0ABQ1UJH0</accession>
<dbReference type="EMBL" id="BMIU01000002">
    <property type="protein sequence ID" value="GGF20486.1"/>
    <property type="molecule type" value="Genomic_DNA"/>
</dbReference>
<organism evidence="1 2">
    <name type="scientific">Echinicola rosea</name>
    <dbReference type="NCBI Taxonomy" id="1807691"/>
    <lineage>
        <taxon>Bacteria</taxon>
        <taxon>Pseudomonadati</taxon>
        <taxon>Bacteroidota</taxon>
        <taxon>Cytophagia</taxon>
        <taxon>Cytophagales</taxon>
        <taxon>Cyclobacteriaceae</taxon>
        <taxon>Echinicola</taxon>
    </lineage>
</organism>
<protein>
    <submittedName>
        <fullName evidence="1">Uncharacterized protein</fullName>
    </submittedName>
</protein>
<reference evidence="2" key="1">
    <citation type="journal article" date="2019" name="Int. J. Syst. Evol. Microbiol.">
        <title>The Global Catalogue of Microorganisms (GCM) 10K type strain sequencing project: providing services to taxonomists for standard genome sequencing and annotation.</title>
        <authorList>
            <consortium name="The Broad Institute Genomics Platform"/>
            <consortium name="The Broad Institute Genome Sequencing Center for Infectious Disease"/>
            <person name="Wu L."/>
            <person name="Ma J."/>
        </authorList>
    </citation>
    <scope>NUCLEOTIDE SEQUENCE [LARGE SCALE GENOMIC DNA]</scope>
    <source>
        <strain evidence="2">CGMCC 1.15407</strain>
    </source>
</reference>
<evidence type="ECO:0000313" key="2">
    <source>
        <dbReference type="Proteomes" id="UP000647339"/>
    </source>
</evidence>